<name>A0ABR5HFK0_9HYPH</name>
<protein>
    <submittedName>
        <fullName evidence="1">Uncharacterized protein</fullName>
    </submittedName>
</protein>
<comment type="caution">
    <text evidence="1">The sequence shown here is derived from an EMBL/GenBank/DDBJ whole genome shotgun (WGS) entry which is preliminary data.</text>
</comment>
<gene>
    <name evidence="1" type="ORF">QR79_08515</name>
</gene>
<evidence type="ECO:0000313" key="2">
    <source>
        <dbReference type="Proteomes" id="UP000036471"/>
    </source>
</evidence>
<dbReference type="EMBL" id="JTHG01000059">
    <property type="protein sequence ID" value="KMO25277.1"/>
    <property type="molecule type" value="Genomic_DNA"/>
</dbReference>
<dbReference type="Proteomes" id="UP000036471">
    <property type="component" value="Unassembled WGS sequence"/>
</dbReference>
<accession>A0ABR5HFK0</accession>
<reference evidence="1 2" key="1">
    <citation type="submission" date="2014-11" db="EMBL/GenBank/DDBJ databases">
        <title>Comparative genomics of Methylobacterium species.</title>
        <authorList>
            <person name="Chaudhry V."/>
            <person name="Patil P.B."/>
        </authorList>
    </citation>
    <scope>NUCLEOTIDE SEQUENCE [LARGE SCALE GENOMIC DNA]</scope>
    <source>
        <strain evidence="1 2">SE3.6</strain>
    </source>
</reference>
<sequence length="80" mass="8181">MTSWTTACRTATAGAGAEDGPAVGAASACSAGWSGRRPARLIRFASLQLDLCRSRRHAIIVRAKLASASASSRPICHAAA</sequence>
<organism evidence="1 2">
    <name type="scientific">Methylobacterium indicum</name>
    <dbReference type="NCBI Taxonomy" id="1775910"/>
    <lineage>
        <taxon>Bacteria</taxon>
        <taxon>Pseudomonadati</taxon>
        <taxon>Pseudomonadota</taxon>
        <taxon>Alphaproteobacteria</taxon>
        <taxon>Hyphomicrobiales</taxon>
        <taxon>Methylobacteriaceae</taxon>
        <taxon>Methylobacterium</taxon>
    </lineage>
</organism>
<proteinExistence type="predicted"/>
<evidence type="ECO:0000313" key="1">
    <source>
        <dbReference type="EMBL" id="KMO25277.1"/>
    </source>
</evidence>
<keyword evidence="2" id="KW-1185">Reference proteome</keyword>